<sequence length="210" mass="24260">MSRYINLVKICIIFESKIRLFHASPLRSLISKYTEKNQMIYMENRLQHLNILNPHLLKRIIKLNPSFDLLQTKLKEFSNKKSASPLKSKVDHGSPTRASGIQQISKIGTFNFTLPQKQMRLASVNNNQQFNGPISEDRKIYPVRFETEVQEKSSFAQKPITSMIPLHEIMNMRNKLENAQLNVNQISSAYTSEMVKLASVINSQLKKKQK</sequence>
<dbReference type="RefSeq" id="XP_001427934.1">
    <property type="nucleotide sequence ID" value="XM_001427897.1"/>
</dbReference>
<dbReference type="HOGENOM" id="CLU_1263682_0_0_1"/>
<dbReference type="GeneID" id="5013718"/>
<dbReference type="KEGG" id="ptm:GSPATT00005286001"/>
<keyword evidence="2" id="KW-1185">Reference proteome</keyword>
<reference evidence="1 2" key="1">
    <citation type="journal article" date="2006" name="Nature">
        <title>Global trends of whole-genome duplications revealed by the ciliate Paramecium tetraurelia.</title>
        <authorList>
            <consortium name="Genoscope"/>
            <person name="Aury J.-M."/>
            <person name="Jaillon O."/>
            <person name="Duret L."/>
            <person name="Noel B."/>
            <person name="Jubin C."/>
            <person name="Porcel B.M."/>
            <person name="Segurens B."/>
            <person name="Daubin V."/>
            <person name="Anthouard V."/>
            <person name="Aiach N."/>
            <person name="Arnaiz O."/>
            <person name="Billaut A."/>
            <person name="Beisson J."/>
            <person name="Blanc I."/>
            <person name="Bouhouche K."/>
            <person name="Camara F."/>
            <person name="Duharcourt S."/>
            <person name="Guigo R."/>
            <person name="Gogendeau D."/>
            <person name="Katinka M."/>
            <person name="Keller A.-M."/>
            <person name="Kissmehl R."/>
            <person name="Klotz C."/>
            <person name="Koll F."/>
            <person name="Le Moue A."/>
            <person name="Lepere C."/>
            <person name="Malinsky S."/>
            <person name="Nowacki M."/>
            <person name="Nowak J.K."/>
            <person name="Plattner H."/>
            <person name="Poulain J."/>
            <person name="Ruiz F."/>
            <person name="Serrano V."/>
            <person name="Zagulski M."/>
            <person name="Dessen P."/>
            <person name="Betermier M."/>
            <person name="Weissenbach J."/>
            <person name="Scarpelli C."/>
            <person name="Schachter V."/>
            <person name="Sperling L."/>
            <person name="Meyer E."/>
            <person name="Cohen J."/>
            <person name="Wincker P."/>
        </authorList>
    </citation>
    <scope>NUCLEOTIDE SEQUENCE [LARGE SCALE GENOMIC DNA]</scope>
    <source>
        <strain evidence="1 2">Stock d4-2</strain>
    </source>
</reference>
<dbReference type="OMA" id="TSMIPLH"/>
<dbReference type="InParanoid" id="A0BPR9"/>
<accession>A0BPR9</accession>
<gene>
    <name evidence="1" type="ORF">GSPATT00005286001</name>
</gene>
<evidence type="ECO:0000313" key="2">
    <source>
        <dbReference type="Proteomes" id="UP000000600"/>
    </source>
</evidence>
<name>A0BPR9_PARTE</name>
<dbReference type="Proteomes" id="UP000000600">
    <property type="component" value="Unassembled WGS sequence"/>
</dbReference>
<dbReference type="AlphaFoldDB" id="A0BPR9"/>
<organism evidence="1 2">
    <name type="scientific">Paramecium tetraurelia</name>
    <dbReference type="NCBI Taxonomy" id="5888"/>
    <lineage>
        <taxon>Eukaryota</taxon>
        <taxon>Sar</taxon>
        <taxon>Alveolata</taxon>
        <taxon>Ciliophora</taxon>
        <taxon>Intramacronucleata</taxon>
        <taxon>Oligohymenophorea</taxon>
        <taxon>Peniculida</taxon>
        <taxon>Parameciidae</taxon>
        <taxon>Paramecium</taxon>
    </lineage>
</organism>
<dbReference type="EMBL" id="CT868008">
    <property type="protein sequence ID" value="CAK60536.1"/>
    <property type="molecule type" value="Genomic_DNA"/>
</dbReference>
<protein>
    <submittedName>
        <fullName evidence="1">Uncharacterized protein</fullName>
    </submittedName>
</protein>
<dbReference type="OrthoDB" id="294773at2759"/>
<proteinExistence type="predicted"/>
<evidence type="ECO:0000313" key="1">
    <source>
        <dbReference type="EMBL" id="CAK60536.1"/>
    </source>
</evidence>